<accession>A0AAD9ZZV2</accession>
<protein>
    <submittedName>
        <fullName evidence="2">Uncharacterized protein</fullName>
    </submittedName>
</protein>
<dbReference type="InterPro" id="IPR034574">
    <property type="entry name" value="SDH6"/>
</dbReference>
<evidence type="ECO:0000313" key="2">
    <source>
        <dbReference type="EMBL" id="KAK3195719.1"/>
    </source>
</evidence>
<dbReference type="Proteomes" id="UP001281410">
    <property type="component" value="Unassembled WGS sequence"/>
</dbReference>
<dbReference type="PANTHER" id="PTHR36708:SF1">
    <property type="entry name" value="SUCCINATE DEHYDROGENASE SUBUNIT 6, MITOCHONDRIAL"/>
    <property type="match status" value="1"/>
</dbReference>
<evidence type="ECO:0000256" key="1">
    <source>
        <dbReference type="SAM" id="Phobius"/>
    </source>
</evidence>
<proteinExistence type="predicted"/>
<comment type="caution">
    <text evidence="2">The sequence shown here is derived from an EMBL/GenBank/DDBJ whole genome shotgun (WGS) entry which is preliminary data.</text>
</comment>
<keyword evidence="1" id="KW-0812">Transmembrane</keyword>
<dbReference type="GO" id="GO:0045273">
    <property type="term" value="C:respiratory chain complex II (succinate dehydrogenase)"/>
    <property type="evidence" value="ECO:0007669"/>
    <property type="project" value="InterPro"/>
</dbReference>
<keyword evidence="1" id="KW-0472">Membrane</keyword>
<sequence>MESQPSVSNRTGEGLSALGTALSLGVGAVFGFTFGQEVASHWYQLYRLDTMAAQVKFMECWERKSVGQS</sequence>
<feature type="transmembrane region" description="Helical" evidence="1">
    <location>
        <begin position="15"/>
        <end position="35"/>
    </location>
</feature>
<keyword evidence="1" id="KW-1133">Transmembrane helix</keyword>
<keyword evidence="3" id="KW-1185">Reference proteome</keyword>
<dbReference type="AlphaFoldDB" id="A0AAD9ZZV2"/>
<reference evidence="2" key="1">
    <citation type="journal article" date="2023" name="Plant J.">
        <title>Genome sequences and population genomics provide insights into the demographic history, inbreeding, and mutation load of two 'living fossil' tree species of Dipteronia.</title>
        <authorList>
            <person name="Feng Y."/>
            <person name="Comes H.P."/>
            <person name="Chen J."/>
            <person name="Zhu S."/>
            <person name="Lu R."/>
            <person name="Zhang X."/>
            <person name="Li P."/>
            <person name="Qiu J."/>
            <person name="Olsen K.M."/>
            <person name="Qiu Y."/>
        </authorList>
    </citation>
    <scope>NUCLEOTIDE SEQUENCE</scope>
    <source>
        <strain evidence="2">NBL</strain>
    </source>
</reference>
<dbReference type="EMBL" id="JANJYJ010000008">
    <property type="protein sequence ID" value="KAK3195719.1"/>
    <property type="molecule type" value="Genomic_DNA"/>
</dbReference>
<organism evidence="2 3">
    <name type="scientific">Dipteronia sinensis</name>
    <dbReference type="NCBI Taxonomy" id="43782"/>
    <lineage>
        <taxon>Eukaryota</taxon>
        <taxon>Viridiplantae</taxon>
        <taxon>Streptophyta</taxon>
        <taxon>Embryophyta</taxon>
        <taxon>Tracheophyta</taxon>
        <taxon>Spermatophyta</taxon>
        <taxon>Magnoliopsida</taxon>
        <taxon>eudicotyledons</taxon>
        <taxon>Gunneridae</taxon>
        <taxon>Pentapetalae</taxon>
        <taxon>rosids</taxon>
        <taxon>malvids</taxon>
        <taxon>Sapindales</taxon>
        <taxon>Sapindaceae</taxon>
        <taxon>Hippocastanoideae</taxon>
        <taxon>Acereae</taxon>
        <taxon>Dipteronia</taxon>
    </lineage>
</organism>
<evidence type="ECO:0000313" key="3">
    <source>
        <dbReference type="Proteomes" id="UP001281410"/>
    </source>
</evidence>
<gene>
    <name evidence="2" type="ORF">Dsin_027029</name>
</gene>
<dbReference type="PANTHER" id="PTHR36708">
    <property type="entry name" value="SUCCINATE DEHYDROGENASE SUBUNIT 6, MITOCHONDRIAL"/>
    <property type="match status" value="1"/>
</dbReference>
<name>A0AAD9ZZV2_9ROSI</name>